<evidence type="ECO:0000256" key="2">
    <source>
        <dbReference type="ARBA" id="ARBA00006275"/>
    </source>
</evidence>
<dbReference type="InterPro" id="IPR011990">
    <property type="entry name" value="TPR-like_helical_dom_sf"/>
</dbReference>
<sequence>MRKLYIFLSVFWLSVFSSCNEDFLNRSLLDEVDAAEYWKTPSDLELYVNQFYTSFPAWGGWDGGIFWFDSNSDNMTHYSVNNHLAGRTTIPASGSWSYGSIRSVNILLSKYQSVEAPFSEYQQFVGEGRFFRAYFYFNLVKNYGDVPWVDKPLNVDSEELYSNRTPRNELIDHILEDLDSAIAYMAPGANLGGNRLNQEIAQLFKSRVALYEGTWEKYHAGTPFGVDGSDGSKYFQIAAEAAEAVMNSGNYSVYSTGDPEKDYWHLFNQKDYSGNTEIMLWKRYNTDLGMSHNGQRYLARVGGGRGISKALVDSYLCTDGKPIAVSPDYQGDADLVAVVANRDARLQQTIYTPGDPMTVEGGEVTRAFEKSDLDATGESNCPTGYQIFKGADPDFEQHKGSYLSETGSIIFRYAEALLNFAEAKAELGTLSQGDLDKSINLLRARVNMSPLELSSITTDPNWDFPGLSPLLNEIRRERRVELAAEGYRYDDLMRWRAHALFVNKRIKGVKFNQSDFPDLDVHVDNDGYVDPLQTQIPNGFQFDPNRDYLRPISTQELTLNDHLTQNPGWEN</sequence>
<reference evidence="8 9" key="1">
    <citation type="submission" date="2024-04" db="EMBL/GenBank/DDBJ databases">
        <title>Novel genus in family Flammeovirgaceae.</title>
        <authorList>
            <person name="Nguyen T.H."/>
            <person name="Vuong T.Q."/>
            <person name="Le H."/>
            <person name="Kim S.-G."/>
        </authorList>
    </citation>
    <scope>NUCLEOTIDE SEQUENCE [LARGE SCALE GENOMIC DNA]</scope>
    <source>
        <strain evidence="8 9">JCM 23209</strain>
    </source>
</reference>
<keyword evidence="4" id="KW-0472">Membrane</keyword>
<keyword evidence="3" id="KW-0732">Signal</keyword>
<keyword evidence="5" id="KW-0998">Cell outer membrane</keyword>
<dbReference type="Pfam" id="PF07980">
    <property type="entry name" value="SusD_RagB"/>
    <property type="match status" value="1"/>
</dbReference>
<comment type="caution">
    <text evidence="8">The sequence shown here is derived from an EMBL/GenBank/DDBJ whole genome shotgun (WGS) entry which is preliminary data.</text>
</comment>
<evidence type="ECO:0000256" key="1">
    <source>
        <dbReference type="ARBA" id="ARBA00004442"/>
    </source>
</evidence>
<proteinExistence type="inferred from homology"/>
<gene>
    <name evidence="8" type="ORF">AAG747_07420</name>
</gene>
<dbReference type="PROSITE" id="PS51257">
    <property type="entry name" value="PROKAR_LIPOPROTEIN"/>
    <property type="match status" value="1"/>
</dbReference>
<accession>A0AAW9SAI7</accession>
<feature type="domain" description="SusD-like N-terminal" evidence="7">
    <location>
        <begin position="88"/>
        <end position="185"/>
    </location>
</feature>
<comment type="similarity">
    <text evidence="2">Belongs to the SusD family.</text>
</comment>
<protein>
    <submittedName>
        <fullName evidence="8">RagB/SusD family nutrient uptake outer membrane protein</fullName>
    </submittedName>
</protein>
<dbReference type="RefSeq" id="WP_346820516.1">
    <property type="nucleotide sequence ID" value="NZ_JBDKWZ010000003.1"/>
</dbReference>
<dbReference type="InterPro" id="IPR012944">
    <property type="entry name" value="SusD_RagB_dom"/>
</dbReference>
<evidence type="ECO:0000259" key="7">
    <source>
        <dbReference type="Pfam" id="PF14322"/>
    </source>
</evidence>
<dbReference type="AlphaFoldDB" id="A0AAW9SAI7"/>
<evidence type="ECO:0000256" key="5">
    <source>
        <dbReference type="ARBA" id="ARBA00023237"/>
    </source>
</evidence>
<dbReference type="EMBL" id="JBDKWZ010000003">
    <property type="protein sequence ID" value="MEN7547731.1"/>
    <property type="molecule type" value="Genomic_DNA"/>
</dbReference>
<dbReference type="SUPFAM" id="SSF48452">
    <property type="entry name" value="TPR-like"/>
    <property type="match status" value="1"/>
</dbReference>
<organism evidence="8 9">
    <name type="scientific">Rapidithrix thailandica</name>
    <dbReference type="NCBI Taxonomy" id="413964"/>
    <lineage>
        <taxon>Bacteria</taxon>
        <taxon>Pseudomonadati</taxon>
        <taxon>Bacteroidota</taxon>
        <taxon>Cytophagia</taxon>
        <taxon>Cytophagales</taxon>
        <taxon>Flammeovirgaceae</taxon>
        <taxon>Rapidithrix</taxon>
    </lineage>
</organism>
<evidence type="ECO:0000313" key="8">
    <source>
        <dbReference type="EMBL" id="MEN7547731.1"/>
    </source>
</evidence>
<evidence type="ECO:0000256" key="3">
    <source>
        <dbReference type="ARBA" id="ARBA00022729"/>
    </source>
</evidence>
<comment type="subcellular location">
    <subcellularLocation>
        <location evidence="1">Cell outer membrane</location>
    </subcellularLocation>
</comment>
<dbReference type="Proteomes" id="UP001403385">
    <property type="component" value="Unassembled WGS sequence"/>
</dbReference>
<dbReference type="Pfam" id="PF14322">
    <property type="entry name" value="SusD-like_3"/>
    <property type="match status" value="1"/>
</dbReference>
<dbReference type="GO" id="GO:0009279">
    <property type="term" value="C:cell outer membrane"/>
    <property type="evidence" value="ECO:0007669"/>
    <property type="project" value="UniProtKB-SubCell"/>
</dbReference>
<name>A0AAW9SAI7_9BACT</name>
<evidence type="ECO:0000313" key="9">
    <source>
        <dbReference type="Proteomes" id="UP001403385"/>
    </source>
</evidence>
<dbReference type="Gene3D" id="1.25.40.390">
    <property type="match status" value="1"/>
</dbReference>
<keyword evidence="9" id="KW-1185">Reference proteome</keyword>
<feature type="domain" description="RagB/SusD" evidence="6">
    <location>
        <begin position="283"/>
        <end position="569"/>
    </location>
</feature>
<evidence type="ECO:0000259" key="6">
    <source>
        <dbReference type="Pfam" id="PF07980"/>
    </source>
</evidence>
<dbReference type="InterPro" id="IPR033985">
    <property type="entry name" value="SusD-like_N"/>
</dbReference>
<evidence type="ECO:0000256" key="4">
    <source>
        <dbReference type="ARBA" id="ARBA00023136"/>
    </source>
</evidence>